<feature type="domain" description="Glycosyltransferase 2-like" evidence="10">
    <location>
        <begin position="32"/>
        <end position="202"/>
    </location>
</feature>
<sequence>MVRATGGSKPMGSRAARKPSTVRTESLGPILTIVVACFDEENALPLTIPALLVELDRMVDAGLCSPDSRLLLVDDGSSDDTWQIITSAAAIDSRVLGISLSRNTGFQCALLAGLMEARSCSDVVVSIDADGQDDERAIEAMVRSYRAGSDIVYGVRSSREADTCPKRVAAQAFYRFMQVMGVKTVYNHADFRLMSKRVLDELSCYSEVNLYLRGLIPLIGFPSTEVRYERRARCAGTSHYTWPAMVALALDGITSLTVKPIHMIAAAGALIAALSGIGIIWAIAVMLAGMSVPGWTSIVCIICLIGGLQLFALGLIGEYVGRIYLEVKGRPRYTIVERTGAISRAPAHRGPMARRPRAESCASRSSRP</sequence>
<dbReference type="Gene3D" id="3.90.550.10">
    <property type="entry name" value="Spore Coat Polysaccharide Biosynthesis Protein SpsA, Chain A"/>
    <property type="match status" value="1"/>
</dbReference>
<proteinExistence type="inferred from homology"/>
<protein>
    <submittedName>
        <fullName evidence="11">Glycosyl transferase family 2</fullName>
    </submittedName>
</protein>
<dbReference type="EMBL" id="CP002628">
    <property type="protein sequence ID" value="AEB06840.1"/>
    <property type="molecule type" value="Genomic_DNA"/>
</dbReference>
<evidence type="ECO:0000256" key="7">
    <source>
        <dbReference type="ARBA" id="ARBA00023136"/>
    </source>
</evidence>
<dbReference type="InterPro" id="IPR029044">
    <property type="entry name" value="Nucleotide-diphossugar_trans"/>
</dbReference>
<keyword evidence="6 9" id="KW-1133">Transmembrane helix</keyword>
<dbReference type="InterPro" id="IPR001173">
    <property type="entry name" value="Glyco_trans_2-like"/>
</dbReference>
<evidence type="ECO:0000256" key="4">
    <source>
        <dbReference type="ARBA" id="ARBA00022679"/>
    </source>
</evidence>
<evidence type="ECO:0000256" key="3">
    <source>
        <dbReference type="ARBA" id="ARBA00022676"/>
    </source>
</evidence>
<keyword evidence="12" id="KW-1185">Reference proteome</keyword>
<dbReference type="PANTHER" id="PTHR48090">
    <property type="entry name" value="UNDECAPRENYL-PHOSPHATE 4-DEOXY-4-FORMAMIDO-L-ARABINOSE TRANSFERASE-RELATED"/>
    <property type="match status" value="1"/>
</dbReference>
<dbReference type="GO" id="GO:0005886">
    <property type="term" value="C:plasma membrane"/>
    <property type="evidence" value="ECO:0007669"/>
    <property type="project" value="TreeGrafter"/>
</dbReference>
<keyword evidence="4 11" id="KW-0808">Transferase</keyword>
<keyword evidence="3" id="KW-0328">Glycosyltransferase</keyword>
<dbReference type="Pfam" id="PF00535">
    <property type="entry name" value="Glycos_transf_2"/>
    <property type="match status" value="1"/>
</dbReference>
<reference evidence="12" key="1">
    <citation type="journal article" date="2013" name="Stand. Genomic Sci.">
        <title>Complete genome sequence of Coriobacterium glomerans type strain (PW2(T)) from the midgut of Pyrrhocoris apterus L. (red soldier bug).</title>
        <authorList>
            <person name="Stackebrandt E."/>
            <person name="Zeytun A."/>
            <person name="Lapidus A."/>
            <person name="Nolan M."/>
            <person name="Lucas S."/>
            <person name="Hammon N."/>
            <person name="Deshpande S."/>
            <person name="Cheng J.F."/>
            <person name="Tapia R."/>
            <person name="Goodwin L.A."/>
            <person name="Pitluck S."/>
            <person name="Liolios K."/>
            <person name="Pagani I."/>
            <person name="Ivanova N."/>
            <person name="Mavromatis K."/>
            <person name="Mikhailova N."/>
            <person name="Huntemann M."/>
            <person name="Pati A."/>
            <person name="Chen A."/>
            <person name="Palaniappan K."/>
            <person name="Chang Y.J."/>
            <person name="Land M."/>
            <person name="Hauser L."/>
            <person name="Rohde M."/>
            <person name="Pukall R."/>
            <person name="Goker M."/>
            <person name="Detter J.C."/>
            <person name="Woyke T."/>
            <person name="Bristow J."/>
            <person name="Eisen J.A."/>
            <person name="Markowitz V."/>
            <person name="Hugenholtz P."/>
            <person name="Kyrpides N.C."/>
            <person name="Klenk H.P."/>
        </authorList>
    </citation>
    <scope>NUCLEOTIDE SEQUENCE</scope>
    <source>
        <strain evidence="12">ATCC 49209 / DSM 20642 / JCM 10262 / PW2</strain>
    </source>
</reference>
<dbReference type="InterPro" id="IPR050256">
    <property type="entry name" value="Glycosyltransferase_2"/>
</dbReference>
<gene>
    <name evidence="11" type="ordered locus">Corgl_0726</name>
</gene>
<organism evidence="11 12">
    <name type="scientific">Coriobacterium glomerans (strain ATCC 49209 / DSM 20642 / JCM 10262 / PW2)</name>
    <dbReference type="NCBI Taxonomy" id="700015"/>
    <lineage>
        <taxon>Bacteria</taxon>
        <taxon>Bacillati</taxon>
        <taxon>Actinomycetota</taxon>
        <taxon>Coriobacteriia</taxon>
        <taxon>Coriobacteriales</taxon>
        <taxon>Coriobacteriaceae</taxon>
        <taxon>Coriobacterium</taxon>
    </lineage>
</organism>
<dbReference type="RefSeq" id="WP_013708583.1">
    <property type="nucleotide sequence ID" value="NC_015389.1"/>
</dbReference>
<evidence type="ECO:0000313" key="11">
    <source>
        <dbReference type="EMBL" id="AEB06840.1"/>
    </source>
</evidence>
<dbReference type="CDD" id="cd04187">
    <property type="entry name" value="DPM1_like_bac"/>
    <property type="match status" value="1"/>
</dbReference>
<evidence type="ECO:0000259" key="10">
    <source>
        <dbReference type="Pfam" id="PF00535"/>
    </source>
</evidence>
<feature type="region of interest" description="Disordered" evidence="8">
    <location>
        <begin position="346"/>
        <end position="368"/>
    </location>
</feature>
<evidence type="ECO:0000256" key="2">
    <source>
        <dbReference type="ARBA" id="ARBA00006739"/>
    </source>
</evidence>
<evidence type="ECO:0000256" key="5">
    <source>
        <dbReference type="ARBA" id="ARBA00022692"/>
    </source>
</evidence>
<feature type="region of interest" description="Disordered" evidence="8">
    <location>
        <begin position="1"/>
        <end position="20"/>
    </location>
</feature>
<dbReference type="eggNOG" id="COG1215">
    <property type="taxonomic scope" value="Bacteria"/>
</dbReference>
<dbReference type="STRING" id="700015.Corgl_0726"/>
<feature type="transmembrane region" description="Helical" evidence="9">
    <location>
        <begin position="265"/>
        <end position="289"/>
    </location>
</feature>
<evidence type="ECO:0000313" key="12">
    <source>
        <dbReference type="Proteomes" id="UP000006851"/>
    </source>
</evidence>
<evidence type="ECO:0000256" key="1">
    <source>
        <dbReference type="ARBA" id="ARBA00004141"/>
    </source>
</evidence>
<dbReference type="PANTHER" id="PTHR48090:SF1">
    <property type="entry name" value="PROPHAGE BACTOPRENOL GLUCOSYL TRANSFERASE HOMOLOG"/>
    <property type="match status" value="1"/>
</dbReference>
<keyword evidence="7 9" id="KW-0472">Membrane</keyword>
<comment type="similarity">
    <text evidence="2">Belongs to the glycosyltransferase 2 family.</text>
</comment>
<accession>F2NBN1</accession>
<dbReference type="Proteomes" id="UP000006851">
    <property type="component" value="Chromosome"/>
</dbReference>
<keyword evidence="5 9" id="KW-0812">Transmembrane</keyword>
<comment type="subcellular location">
    <subcellularLocation>
        <location evidence="1">Membrane</location>
        <topology evidence="1">Multi-pass membrane protein</topology>
    </subcellularLocation>
</comment>
<name>F2NBN1_CORGP</name>
<evidence type="ECO:0000256" key="6">
    <source>
        <dbReference type="ARBA" id="ARBA00022989"/>
    </source>
</evidence>
<evidence type="ECO:0000256" key="8">
    <source>
        <dbReference type="SAM" id="MobiDB-lite"/>
    </source>
</evidence>
<evidence type="ECO:0000256" key="9">
    <source>
        <dbReference type="SAM" id="Phobius"/>
    </source>
</evidence>
<dbReference type="SUPFAM" id="SSF53448">
    <property type="entry name" value="Nucleotide-diphospho-sugar transferases"/>
    <property type="match status" value="1"/>
</dbReference>
<feature type="transmembrane region" description="Helical" evidence="9">
    <location>
        <begin position="295"/>
        <end position="320"/>
    </location>
</feature>
<dbReference type="GO" id="GO:0016757">
    <property type="term" value="F:glycosyltransferase activity"/>
    <property type="evidence" value="ECO:0007669"/>
    <property type="project" value="UniProtKB-KW"/>
</dbReference>
<dbReference type="HOGENOM" id="CLU_033536_0_1_11"/>
<dbReference type="AlphaFoldDB" id="F2NBN1"/>
<dbReference type="KEGG" id="cgo:Corgl_0726"/>